<dbReference type="InParanoid" id="A0A6P9A271"/>
<keyword evidence="4" id="KW-1185">Reference proteome</keyword>
<dbReference type="AlphaFoldDB" id="A0A6P9A271"/>
<feature type="signal peptide" evidence="3">
    <location>
        <begin position="1"/>
        <end position="19"/>
    </location>
</feature>
<feature type="chain" id="PRO_5027760374" evidence="3">
    <location>
        <begin position="20"/>
        <end position="345"/>
    </location>
</feature>
<evidence type="ECO:0000256" key="1">
    <source>
        <dbReference type="SAM" id="MobiDB-lite"/>
    </source>
</evidence>
<organism evidence="5">
    <name type="scientific">Thrips palmi</name>
    <name type="common">Melon thrips</name>
    <dbReference type="NCBI Taxonomy" id="161013"/>
    <lineage>
        <taxon>Eukaryota</taxon>
        <taxon>Metazoa</taxon>
        <taxon>Ecdysozoa</taxon>
        <taxon>Arthropoda</taxon>
        <taxon>Hexapoda</taxon>
        <taxon>Insecta</taxon>
        <taxon>Pterygota</taxon>
        <taxon>Neoptera</taxon>
        <taxon>Paraneoptera</taxon>
        <taxon>Thysanoptera</taxon>
        <taxon>Terebrantia</taxon>
        <taxon>Thripoidea</taxon>
        <taxon>Thripidae</taxon>
        <taxon>Thrips</taxon>
    </lineage>
</organism>
<reference evidence="5" key="1">
    <citation type="submission" date="2025-08" db="UniProtKB">
        <authorList>
            <consortium name="RefSeq"/>
        </authorList>
    </citation>
    <scope>IDENTIFICATION</scope>
    <source>
        <tissue evidence="5">Total insect</tissue>
    </source>
</reference>
<name>A0A6P9A271_THRPL</name>
<sequence>MRRVLAVLVLALALEWARGEWVQVPVIDGRKQATTTTTTPGPKGALRPASVLHPAGPAGPDGADLVGAPGPSADDVITIRRTVGDSFSNKQGVVPGPRPAAVEAVLAGAAEGPEPVDGHGAEAEGEADGQADGLSLRVLREAHQTLLRQSTVPVSGKLEFLRHLKNRMLRHIASLIPASALGLVGAAATGRSTGRALGAEMAEGRGHKGVGFPSNESTLMSLAFLVFAVFLVKVVMQLIYAVQNSQAANTMGVRVAQMQLPGGGVSNMMGTMMSMVPAMMPPMMAAMNPAMGMGGMRRARRDAKQTKQADKDLDEDVDRMTSRVLDAIQKARARVEQLGEGVVMD</sequence>
<evidence type="ECO:0000313" key="5">
    <source>
        <dbReference type="RefSeq" id="XP_034250896.1"/>
    </source>
</evidence>
<keyword evidence="2" id="KW-1133">Transmembrane helix</keyword>
<accession>A0A6P9A271</accession>
<evidence type="ECO:0000256" key="3">
    <source>
        <dbReference type="SAM" id="SignalP"/>
    </source>
</evidence>
<evidence type="ECO:0000256" key="2">
    <source>
        <dbReference type="SAM" id="Phobius"/>
    </source>
</evidence>
<feature type="transmembrane region" description="Helical" evidence="2">
    <location>
        <begin position="222"/>
        <end position="242"/>
    </location>
</feature>
<dbReference type="KEGG" id="tpal:117651195"/>
<feature type="transmembrane region" description="Helical" evidence="2">
    <location>
        <begin position="168"/>
        <end position="188"/>
    </location>
</feature>
<protein>
    <submittedName>
        <fullName evidence="5">Uncharacterized protein LOC117651195</fullName>
    </submittedName>
</protein>
<keyword evidence="2" id="KW-0472">Membrane</keyword>
<gene>
    <name evidence="5" type="primary">LOC117651195</name>
</gene>
<dbReference type="GeneID" id="117651195"/>
<evidence type="ECO:0000313" key="4">
    <source>
        <dbReference type="Proteomes" id="UP000515158"/>
    </source>
</evidence>
<feature type="transmembrane region" description="Helical" evidence="2">
    <location>
        <begin position="268"/>
        <end position="291"/>
    </location>
</feature>
<keyword evidence="2" id="KW-0812">Transmembrane</keyword>
<feature type="region of interest" description="Disordered" evidence="1">
    <location>
        <begin position="33"/>
        <end position="62"/>
    </location>
</feature>
<dbReference type="RefSeq" id="XP_034250896.1">
    <property type="nucleotide sequence ID" value="XM_034395005.1"/>
</dbReference>
<dbReference type="Proteomes" id="UP000515158">
    <property type="component" value="Unplaced"/>
</dbReference>
<proteinExistence type="predicted"/>
<keyword evidence="3" id="KW-0732">Signal</keyword>